<dbReference type="InterPro" id="IPR029056">
    <property type="entry name" value="Ribokinase-like"/>
</dbReference>
<feature type="domain" description="Pyridoxamine kinase/Phosphomethylpyrimidine kinase" evidence="2">
    <location>
        <begin position="17"/>
        <end position="253"/>
    </location>
</feature>
<evidence type="ECO:0000256" key="1">
    <source>
        <dbReference type="SAM" id="MobiDB-lite"/>
    </source>
</evidence>
<feature type="region of interest" description="Disordered" evidence="1">
    <location>
        <begin position="263"/>
        <end position="285"/>
    </location>
</feature>
<dbReference type="GO" id="GO:0008972">
    <property type="term" value="F:phosphomethylpyrimidine kinase activity"/>
    <property type="evidence" value="ECO:0007669"/>
    <property type="project" value="UniProtKB-EC"/>
</dbReference>
<evidence type="ECO:0000259" key="2">
    <source>
        <dbReference type="Pfam" id="PF08543"/>
    </source>
</evidence>
<dbReference type="GO" id="GO:0005829">
    <property type="term" value="C:cytosol"/>
    <property type="evidence" value="ECO:0007669"/>
    <property type="project" value="TreeGrafter"/>
</dbReference>
<dbReference type="GO" id="GO:0008902">
    <property type="term" value="F:hydroxymethylpyrimidine kinase activity"/>
    <property type="evidence" value="ECO:0007669"/>
    <property type="project" value="TreeGrafter"/>
</dbReference>
<dbReference type="PANTHER" id="PTHR20858">
    <property type="entry name" value="PHOSPHOMETHYLPYRIMIDINE KINASE"/>
    <property type="match status" value="1"/>
</dbReference>
<keyword evidence="3" id="KW-0418">Kinase</keyword>
<proteinExistence type="predicted"/>
<evidence type="ECO:0000313" key="3">
    <source>
        <dbReference type="EMBL" id="VAW89646.1"/>
    </source>
</evidence>
<dbReference type="PANTHER" id="PTHR20858:SF17">
    <property type="entry name" value="HYDROXYMETHYLPYRIMIDINE_PHOSPHOMETHYLPYRIMIDINE KINASE THI20-RELATED"/>
    <property type="match status" value="1"/>
</dbReference>
<dbReference type="Gene3D" id="3.40.1190.20">
    <property type="match status" value="1"/>
</dbReference>
<dbReference type="InterPro" id="IPR004399">
    <property type="entry name" value="HMP/HMP-P_kinase_dom"/>
</dbReference>
<keyword evidence="3" id="KW-0808">Transferase</keyword>
<protein>
    <submittedName>
        <fullName evidence="3">Hydroxymethylpyrimidine phosphate kinase ThiD</fullName>
        <ecNumber evidence="3">2.7.4.7</ecNumber>
    </submittedName>
</protein>
<accession>A0A3B1AA00</accession>
<dbReference type="InterPro" id="IPR013749">
    <property type="entry name" value="PM/HMP-P_kinase-1"/>
</dbReference>
<organism evidence="3">
    <name type="scientific">hydrothermal vent metagenome</name>
    <dbReference type="NCBI Taxonomy" id="652676"/>
    <lineage>
        <taxon>unclassified sequences</taxon>
        <taxon>metagenomes</taxon>
        <taxon>ecological metagenomes</taxon>
    </lineage>
</organism>
<dbReference type="EC" id="2.7.4.7" evidence="3"/>
<dbReference type="CDD" id="cd01169">
    <property type="entry name" value="HMPP_kinase"/>
    <property type="match status" value="1"/>
</dbReference>
<sequence>MPPKQAFPAVMAFSGNDPTGGAGIQADIEALASMGCHAAPVITSLTIQDTQDIQGYVPIDASLLVQQARAVLEDMPIAAFKIGMLGSVEVIEAVHTILTDYSDIPVILDPVLVAGGGSEIADEEMIDAITSLLLPQTTILTPNSIEARILAHEADSLDACAQELLEMGCEYVLVTGTHEATTEVTNTFYGNRRKLESFTWDRLPETYHGSGCTLASAIAGLIAQGMEPFTATHEAQEYTWESLRAGYRLGMGQHLPNRFFWARDEAEEEEESEDKSNEDDTSDKA</sequence>
<gene>
    <name evidence="3" type="ORF">MNBD_GAMMA17-1403</name>
</gene>
<name>A0A3B1AA00_9ZZZZ</name>
<dbReference type="EMBL" id="UOFQ01000147">
    <property type="protein sequence ID" value="VAW89646.1"/>
    <property type="molecule type" value="Genomic_DNA"/>
</dbReference>
<dbReference type="AlphaFoldDB" id="A0A3B1AA00"/>
<feature type="compositionally biased region" description="Acidic residues" evidence="1">
    <location>
        <begin position="265"/>
        <end position="285"/>
    </location>
</feature>
<dbReference type="Pfam" id="PF08543">
    <property type="entry name" value="Phos_pyr_kin"/>
    <property type="match status" value="1"/>
</dbReference>
<dbReference type="GO" id="GO:0009228">
    <property type="term" value="P:thiamine biosynthetic process"/>
    <property type="evidence" value="ECO:0007669"/>
    <property type="project" value="InterPro"/>
</dbReference>
<reference evidence="3" key="1">
    <citation type="submission" date="2018-06" db="EMBL/GenBank/DDBJ databases">
        <authorList>
            <person name="Zhirakovskaya E."/>
        </authorList>
    </citation>
    <scope>NUCLEOTIDE SEQUENCE</scope>
</reference>
<dbReference type="SUPFAM" id="SSF53613">
    <property type="entry name" value="Ribokinase-like"/>
    <property type="match status" value="1"/>
</dbReference>